<feature type="region of interest" description="Disordered" evidence="1">
    <location>
        <begin position="51"/>
        <end position="78"/>
    </location>
</feature>
<name>A0A0J5P2I5_9PAST</name>
<sequence>MCNSYLEADYPIPAELETAIEQAIHNGQKLADKMNGEDSKAITKMMDITSDYKKGEKDGKNNGEGFDNGLQGGSDETL</sequence>
<dbReference type="PATRIC" id="fig|67855.3.peg.75"/>
<dbReference type="EMBL" id="JWIZ01000101">
    <property type="protein sequence ID" value="KMK50471.1"/>
    <property type="molecule type" value="Genomic_DNA"/>
</dbReference>
<evidence type="ECO:0000313" key="2">
    <source>
        <dbReference type="EMBL" id="KMK50471.1"/>
    </source>
</evidence>
<proteinExistence type="predicted"/>
<dbReference type="AlphaFoldDB" id="A0A0J5P2I5"/>
<organism evidence="2 3">
    <name type="scientific">Muribacter muris</name>
    <dbReference type="NCBI Taxonomy" id="67855"/>
    <lineage>
        <taxon>Bacteria</taxon>
        <taxon>Pseudomonadati</taxon>
        <taxon>Pseudomonadota</taxon>
        <taxon>Gammaproteobacteria</taxon>
        <taxon>Pasteurellales</taxon>
        <taxon>Pasteurellaceae</taxon>
        <taxon>Muribacter</taxon>
    </lineage>
</organism>
<reference evidence="2 3" key="1">
    <citation type="submission" date="2014-12" db="EMBL/GenBank/DDBJ databases">
        <title>Reclassification of Actinobacillus muris as Muribacter muris.</title>
        <authorList>
            <person name="Christensen H."/>
            <person name="Nicklas W."/>
            <person name="Bisgaard M."/>
        </authorList>
    </citation>
    <scope>NUCLEOTIDE SEQUENCE [LARGE SCALE GENOMIC DNA]</scope>
    <source>
        <strain evidence="2 3">Ackerman80-443D</strain>
    </source>
</reference>
<dbReference type="STRING" id="67855.RO21_11635"/>
<protein>
    <submittedName>
        <fullName evidence="2">Uncharacterized protein</fullName>
    </submittedName>
</protein>
<keyword evidence="3" id="KW-1185">Reference proteome</keyword>
<feature type="compositionally biased region" description="Basic and acidic residues" evidence="1">
    <location>
        <begin position="51"/>
        <end position="61"/>
    </location>
</feature>
<comment type="caution">
    <text evidence="2">The sequence shown here is derived from an EMBL/GenBank/DDBJ whole genome shotgun (WGS) entry which is preliminary data.</text>
</comment>
<dbReference type="Proteomes" id="UP000036270">
    <property type="component" value="Unassembled WGS sequence"/>
</dbReference>
<gene>
    <name evidence="2" type="ORF">RO21_11635</name>
</gene>
<accession>A0A0J5P2I5</accession>
<evidence type="ECO:0000256" key="1">
    <source>
        <dbReference type="SAM" id="MobiDB-lite"/>
    </source>
</evidence>
<evidence type="ECO:0000313" key="3">
    <source>
        <dbReference type="Proteomes" id="UP000036270"/>
    </source>
</evidence>